<dbReference type="SUPFAM" id="SSF53187">
    <property type="entry name" value="Zn-dependent exopeptidases"/>
    <property type="match status" value="1"/>
</dbReference>
<evidence type="ECO:0000313" key="6">
    <source>
        <dbReference type="EMBL" id="OYQ31675.1"/>
    </source>
</evidence>
<accession>A0A255YSQ7</accession>
<keyword evidence="3" id="KW-0378">Hydrolase</keyword>
<proteinExistence type="predicted"/>
<evidence type="ECO:0000313" key="7">
    <source>
        <dbReference type="Proteomes" id="UP000216998"/>
    </source>
</evidence>
<evidence type="ECO:0000256" key="1">
    <source>
        <dbReference type="ARBA" id="ARBA00001947"/>
    </source>
</evidence>
<comment type="caution">
    <text evidence="6">The sequence shown here is derived from an EMBL/GenBank/DDBJ whole genome shotgun (WGS) entry which is preliminary data.</text>
</comment>
<keyword evidence="4" id="KW-0862">Zinc</keyword>
<keyword evidence="7" id="KW-1185">Reference proteome</keyword>
<feature type="domain" description="Succinylglutamate desuccinylase/Aspartoacylase catalytic" evidence="5">
    <location>
        <begin position="31"/>
        <end position="181"/>
    </location>
</feature>
<evidence type="ECO:0000256" key="2">
    <source>
        <dbReference type="ARBA" id="ARBA00022723"/>
    </source>
</evidence>
<dbReference type="RefSeq" id="WP_094458354.1">
    <property type="nucleotide sequence ID" value="NZ_NOXU01000032.1"/>
</dbReference>
<dbReference type="Proteomes" id="UP000216998">
    <property type="component" value="Unassembled WGS sequence"/>
</dbReference>
<dbReference type="GO" id="GO:0046872">
    <property type="term" value="F:metal ion binding"/>
    <property type="evidence" value="ECO:0007669"/>
    <property type="project" value="UniProtKB-KW"/>
</dbReference>
<name>A0A255YSQ7_9PROT</name>
<dbReference type="Pfam" id="PF24827">
    <property type="entry name" value="AstE_AspA_cat"/>
    <property type="match status" value="1"/>
</dbReference>
<dbReference type="PANTHER" id="PTHR37326">
    <property type="entry name" value="BLL3975 PROTEIN"/>
    <property type="match status" value="1"/>
</dbReference>
<protein>
    <submittedName>
        <fullName evidence="6">Deacylase</fullName>
    </submittedName>
</protein>
<dbReference type="Gene3D" id="3.40.630.10">
    <property type="entry name" value="Zn peptidases"/>
    <property type="match status" value="1"/>
</dbReference>
<evidence type="ECO:0000256" key="4">
    <source>
        <dbReference type="ARBA" id="ARBA00022833"/>
    </source>
</evidence>
<dbReference type="CDD" id="cd06250">
    <property type="entry name" value="M14_PaAOTO_like"/>
    <property type="match status" value="1"/>
</dbReference>
<organism evidence="6 7">
    <name type="scientific">Niveispirillum lacus</name>
    <dbReference type="NCBI Taxonomy" id="1981099"/>
    <lineage>
        <taxon>Bacteria</taxon>
        <taxon>Pseudomonadati</taxon>
        <taxon>Pseudomonadota</taxon>
        <taxon>Alphaproteobacteria</taxon>
        <taxon>Rhodospirillales</taxon>
        <taxon>Azospirillaceae</taxon>
        <taxon>Niveispirillum</taxon>
    </lineage>
</organism>
<dbReference type="AlphaFoldDB" id="A0A255YSQ7"/>
<evidence type="ECO:0000259" key="5">
    <source>
        <dbReference type="Pfam" id="PF24827"/>
    </source>
</evidence>
<comment type="cofactor">
    <cofactor evidence="1">
        <name>Zn(2+)</name>
        <dbReference type="ChEBI" id="CHEBI:29105"/>
    </cofactor>
</comment>
<reference evidence="6 7" key="1">
    <citation type="submission" date="2017-07" db="EMBL/GenBank/DDBJ databases">
        <title>Niveispirillum cyanobacteriorum sp. nov., isolated from cyanobacterial aggregates in a eutrophic lake.</title>
        <authorList>
            <person name="Cai H."/>
        </authorList>
    </citation>
    <scope>NUCLEOTIDE SEQUENCE [LARGE SCALE GENOMIC DNA]</scope>
    <source>
        <strain evidence="7">TH1-14</strain>
    </source>
</reference>
<dbReference type="InterPro" id="IPR053138">
    <property type="entry name" value="N-alpha-Ac-DABA_deacetylase"/>
</dbReference>
<keyword evidence="2" id="KW-0479">Metal-binding</keyword>
<dbReference type="EMBL" id="NOXU01000032">
    <property type="protein sequence ID" value="OYQ31675.1"/>
    <property type="molecule type" value="Genomic_DNA"/>
</dbReference>
<gene>
    <name evidence="6" type="ORF">CHU95_21300</name>
</gene>
<dbReference type="GO" id="GO:0016788">
    <property type="term" value="F:hydrolase activity, acting on ester bonds"/>
    <property type="evidence" value="ECO:0007669"/>
    <property type="project" value="InterPro"/>
</dbReference>
<sequence>MRSETLSLPGTTQGTHRTVTVQRFGPPGGRPRIHIQASLHADEIPAMLVADKLRRHLTRLEAEGKLLGEVVLVPIANPIGLSQAVLGDMLGRFDLTDGRNFNRDFPWLAPAAAARVQGKLGDNAEANTALIRAALADALSEMRPQSPAQHLKVLLMSLAVGADWVLDLHCDHEAVMHLYTLTPLAAEMEPLTRLLGGQALLTADESGDNPFDEAVSRPWKALRDRFPHLPIPLACRSVTVELRGQADVDHDLADRDARALVDFLTHAGAAKGPAPTLPLPLCAPTPLEAVEPLIAPAAGVLVYRRPLGAAVEAGEIIADIIDPVTGQSVPVASQGGGLLFARIATRMAFPGNRLGKLAGTRLRRSGNLLSP</sequence>
<evidence type="ECO:0000256" key="3">
    <source>
        <dbReference type="ARBA" id="ARBA00022801"/>
    </source>
</evidence>
<dbReference type="InterPro" id="IPR055438">
    <property type="entry name" value="AstE_AspA_cat"/>
</dbReference>
<dbReference type="PANTHER" id="PTHR37326:SF1">
    <property type="entry name" value="BLL3975 PROTEIN"/>
    <property type="match status" value="1"/>
</dbReference>
<dbReference type="OrthoDB" id="9782876at2"/>